<name>A0A9D2LZV0_9FIRM</name>
<comment type="caution">
    <text evidence="3">The sequence shown here is derived from an EMBL/GenBank/DDBJ whole genome shotgun (WGS) entry which is preliminary data.</text>
</comment>
<sequence length="489" mass="50718">MRKHPRPFRKLRGLRPLATFCALGALVFLLAFLGETQPAARQVASIPPGGEVRLFEEQGSLCLLAYSGQAPGTSALYALDTATGEALSNYVSFQGTLVWARQRGSSLFAVEHSAAGYTLHQFALPNFGLEPIHSRLLSGVSEDTFSVFDCDGEGRFFYANGLLMTGSVQDSSLSVVQAGGSMVSGVSFLEVTPQGTLVAAAAGQLYVGSAASPGQWEAIPAGDIAPLCLVGENYLAATDGRLYRLGGGSLSPVGSAPLASGQLCAVDQEGRLVYGSGGRVQWASLSGEVLAQAQPRGELLAVCGSGALTAEEGFFWFTPLSFQQAAATPTPSPTAEPTPTPTPEPTPTPAPSEEPTPEPTPSQEPTPSPPPTPEGIVQEGGLLVMPQGVTVKELLAYFAPEAVHIRRPDGTDVTSGNLATGMTAGEYTIAVLGDCDGSGTLSQADLRQAQALLLEDSSTQGASRRAGDLDGDGLLTTQDLVLLSQRLEP</sequence>
<feature type="domain" description="Dockerin" evidence="2">
    <location>
        <begin position="428"/>
        <end position="489"/>
    </location>
</feature>
<dbReference type="GO" id="GO:0000272">
    <property type="term" value="P:polysaccharide catabolic process"/>
    <property type="evidence" value="ECO:0007669"/>
    <property type="project" value="InterPro"/>
</dbReference>
<evidence type="ECO:0000313" key="3">
    <source>
        <dbReference type="EMBL" id="HJB38009.1"/>
    </source>
</evidence>
<dbReference type="AlphaFoldDB" id="A0A9D2LZV0"/>
<dbReference type="Proteomes" id="UP000824214">
    <property type="component" value="Unassembled WGS sequence"/>
</dbReference>
<dbReference type="SUPFAM" id="SSF63446">
    <property type="entry name" value="Type I dockerin domain"/>
    <property type="match status" value="1"/>
</dbReference>
<reference evidence="3" key="1">
    <citation type="journal article" date="2021" name="PeerJ">
        <title>Extensive microbial diversity within the chicken gut microbiome revealed by metagenomics and culture.</title>
        <authorList>
            <person name="Gilroy R."/>
            <person name="Ravi A."/>
            <person name="Getino M."/>
            <person name="Pursley I."/>
            <person name="Horton D.L."/>
            <person name="Alikhan N.F."/>
            <person name="Baker D."/>
            <person name="Gharbi K."/>
            <person name="Hall N."/>
            <person name="Watson M."/>
            <person name="Adriaenssens E.M."/>
            <person name="Foster-Nyarko E."/>
            <person name="Jarju S."/>
            <person name="Secka A."/>
            <person name="Antonio M."/>
            <person name="Oren A."/>
            <person name="Chaudhuri R.R."/>
            <person name="La Ragione R."/>
            <person name="Hildebrand F."/>
            <person name="Pallen M.J."/>
        </authorList>
    </citation>
    <scope>NUCLEOTIDE SEQUENCE</scope>
    <source>
        <strain evidence="3">ChiBcolR8-3208</strain>
    </source>
</reference>
<evidence type="ECO:0000313" key="4">
    <source>
        <dbReference type="Proteomes" id="UP000824214"/>
    </source>
</evidence>
<evidence type="ECO:0000259" key="2">
    <source>
        <dbReference type="PROSITE" id="PS51766"/>
    </source>
</evidence>
<dbReference type="InterPro" id="IPR018247">
    <property type="entry name" value="EF_Hand_1_Ca_BS"/>
</dbReference>
<dbReference type="InterPro" id="IPR036439">
    <property type="entry name" value="Dockerin_dom_sf"/>
</dbReference>
<dbReference type="CDD" id="cd14256">
    <property type="entry name" value="Dockerin_I"/>
    <property type="match status" value="1"/>
</dbReference>
<dbReference type="EMBL" id="DWXZ01000173">
    <property type="protein sequence ID" value="HJB38009.1"/>
    <property type="molecule type" value="Genomic_DNA"/>
</dbReference>
<feature type="region of interest" description="Disordered" evidence="1">
    <location>
        <begin position="325"/>
        <end position="378"/>
    </location>
</feature>
<dbReference type="PROSITE" id="PS00018">
    <property type="entry name" value="EF_HAND_1"/>
    <property type="match status" value="1"/>
</dbReference>
<dbReference type="InterPro" id="IPR016134">
    <property type="entry name" value="Dockerin_dom"/>
</dbReference>
<organism evidence="3 4">
    <name type="scientific">Candidatus Acutalibacter ornithocaccae</name>
    <dbReference type="NCBI Taxonomy" id="2838416"/>
    <lineage>
        <taxon>Bacteria</taxon>
        <taxon>Bacillati</taxon>
        <taxon>Bacillota</taxon>
        <taxon>Clostridia</taxon>
        <taxon>Eubacteriales</taxon>
        <taxon>Acutalibacteraceae</taxon>
        <taxon>Acutalibacter</taxon>
    </lineage>
</organism>
<evidence type="ECO:0000256" key="1">
    <source>
        <dbReference type="SAM" id="MobiDB-lite"/>
    </source>
</evidence>
<accession>A0A9D2LZV0</accession>
<dbReference type="PROSITE" id="PS51766">
    <property type="entry name" value="DOCKERIN"/>
    <property type="match status" value="1"/>
</dbReference>
<dbReference type="Gene3D" id="1.10.1330.10">
    <property type="entry name" value="Dockerin domain"/>
    <property type="match status" value="1"/>
</dbReference>
<feature type="compositionally biased region" description="Pro residues" evidence="1">
    <location>
        <begin position="330"/>
        <end position="373"/>
    </location>
</feature>
<gene>
    <name evidence="3" type="ORF">H9942_08085</name>
</gene>
<reference evidence="3" key="2">
    <citation type="submission" date="2021-04" db="EMBL/GenBank/DDBJ databases">
        <authorList>
            <person name="Gilroy R."/>
        </authorList>
    </citation>
    <scope>NUCLEOTIDE SEQUENCE</scope>
    <source>
        <strain evidence="3">ChiBcolR8-3208</strain>
    </source>
</reference>
<proteinExistence type="predicted"/>
<protein>
    <submittedName>
        <fullName evidence="3">Dockerin type I repeat-containing protein</fullName>
    </submittedName>
</protein>